<keyword evidence="2" id="KW-1185">Reference proteome</keyword>
<evidence type="ECO:0000313" key="2">
    <source>
        <dbReference type="Proteomes" id="UP000824120"/>
    </source>
</evidence>
<name>A0A9J6AGF4_SOLCO</name>
<dbReference type="Proteomes" id="UP000824120">
    <property type="component" value="Chromosome 2"/>
</dbReference>
<accession>A0A9J6AGF4</accession>
<protein>
    <submittedName>
        <fullName evidence="1">Uncharacterized protein</fullName>
    </submittedName>
</protein>
<comment type="caution">
    <text evidence="1">The sequence shown here is derived from an EMBL/GenBank/DDBJ whole genome shotgun (WGS) entry which is preliminary data.</text>
</comment>
<sequence>MKDYAVEESWIQLYTIRETFFILNRPLHMFDNGEVLLSCRRMNYVGYRFRTSKGPFGLWLEFNTILHGITYTESMISSKLLN</sequence>
<dbReference type="AlphaFoldDB" id="A0A9J6AGF4"/>
<gene>
    <name evidence="1" type="ORF">H5410_008590</name>
</gene>
<organism evidence="1 2">
    <name type="scientific">Solanum commersonii</name>
    <name type="common">Commerson's wild potato</name>
    <name type="synonym">Commerson's nightshade</name>
    <dbReference type="NCBI Taxonomy" id="4109"/>
    <lineage>
        <taxon>Eukaryota</taxon>
        <taxon>Viridiplantae</taxon>
        <taxon>Streptophyta</taxon>
        <taxon>Embryophyta</taxon>
        <taxon>Tracheophyta</taxon>
        <taxon>Spermatophyta</taxon>
        <taxon>Magnoliopsida</taxon>
        <taxon>eudicotyledons</taxon>
        <taxon>Gunneridae</taxon>
        <taxon>Pentapetalae</taxon>
        <taxon>asterids</taxon>
        <taxon>lamiids</taxon>
        <taxon>Solanales</taxon>
        <taxon>Solanaceae</taxon>
        <taxon>Solanoideae</taxon>
        <taxon>Solaneae</taxon>
        <taxon>Solanum</taxon>
    </lineage>
</organism>
<reference evidence="1 2" key="1">
    <citation type="submission" date="2020-09" db="EMBL/GenBank/DDBJ databases">
        <title>De no assembly of potato wild relative species, Solanum commersonii.</title>
        <authorList>
            <person name="Cho K."/>
        </authorList>
    </citation>
    <scope>NUCLEOTIDE SEQUENCE [LARGE SCALE GENOMIC DNA]</scope>
    <source>
        <strain evidence="1">LZ3.2</strain>
        <tissue evidence="1">Leaf</tissue>
    </source>
</reference>
<dbReference type="EMBL" id="JACXVP010000002">
    <property type="protein sequence ID" value="KAG5623372.1"/>
    <property type="molecule type" value="Genomic_DNA"/>
</dbReference>
<evidence type="ECO:0000313" key="1">
    <source>
        <dbReference type="EMBL" id="KAG5623372.1"/>
    </source>
</evidence>
<proteinExistence type="predicted"/>